<dbReference type="RefSeq" id="WP_326504848.1">
    <property type="nucleotide sequence ID" value="NZ_JAWIIV010000002.1"/>
</dbReference>
<dbReference type="PANTHER" id="PTHR36837:SF2">
    <property type="entry name" value="POLY(3-HYDROXYALKANOATE) POLYMERASE SUBUNIT PHAC"/>
    <property type="match status" value="1"/>
</dbReference>
<dbReference type="SUPFAM" id="SSF53474">
    <property type="entry name" value="alpha/beta-Hydrolases"/>
    <property type="match status" value="1"/>
</dbReference>
<sequence>MRTTSNKKRLSPVAKPTLDRQDVLPASPKADASSIPAVAVTNLSSSLPVASTSLIQDASQYQLDFFQRSIMFFDTLRERADNMFAHESAGMPPPLDFDYETILDARHFDTPANYALLRITRCRDHFAKEYVGEEKPPVIIIDPRAGHGPGIGGSKHDSEVGISLHEGHPTYFVIFFPLPCENQTLVHVLKALRRFADEVAQRHGGKSPILYGNCQAGWAAMLLAADCDQLTGPIVLNGSPLSYWSGASGVNPMRLAGGLMGGMWMTHLLADQGNGRLDGAWLVQNFESLNPAHTLWEKNYRLFSKVDTERERFIEFERWWSGFYFLSRQEILSIVENLFIGNKLERGKLQLSEGCTVDLTRIRSPLIIFASSEDEITPPHQALNWIPAVYPSTADLIKAGQRIVYLLNHHVGHLGLFVSADVAMLEHRAILESVDEVEALPPGLYEMKIINPTGDPDSHKPQYVIGFEERQVEQIQHTFPEKSFENVQRLSEQNEVYYQTFVSPWVRAFANPFSAEMLKWLHPMRVSRYLYSEALNPWMVPLKMMVPFVKANREPASKDNIFGNAERATSASIVAALQSYQQSRDAASERLFAKMYGE</sequence>
<accession>A0ABU6J3K2</accession>
<dbReference type="InterPro" id="IPR024501">
    <property type="entry name" value="DUF3141"/>
</dbReference>
<gene>
    <name evidence="2" type="ORF">RY831_02945</name>
</gene>
<feature type="compositionally biased region" description="Basic residues" evidence="1">
    <location>
        <begin position="1"/>
        <end position="10"/>
    </location>
</feature>
<dbReference type="InterPro" id="IPR051321">
    <property type="entry name" value="PHA/PHB_synthase"/>
</dbReference>
<dbReference type="Proteomes" id="UP001352263">
    <property type="component" value="Unassembled WGS sequence"/>
</dbReference>
<dbReference type="Gene3D" id="3.40.50.1820">
    <property type="entry name" value="alpha/beta hydrolase"/>
    <property type="match status" value="1"/>
</dbReference>
<proteinExistence type="predicted"/>
<organism evidence="2 3">
    <name type="scientific">Noviherbaspirillum album</name>
    <dbReference type="NCBI Taxonomy" id="3080276"/>
    <lineage>
        <taxon>Bacteria</taxon>
        <taxon>Pseudomonadati</taxon>
        <taxon>Pseudomonadota</taxon>
        <taxon>Betaproteobacteria</taxon>
        <taxon>Burkholderiales</taxon>
        <taxon>Oxalobacteraceae</taxon>
        <taxon>Noviherbaspirillum</taxon>
    </lineage>
</organism>
<evidence type="ECO:0000313" key="3">
    <source>
        <dbReference type="Proteomes" id="UP001352263"/>
    </source>
</evidence>
<feature type="region of interest" description="Disordered" evidence="1">
    <location>
        <begin position="1"/>
        <end position="29"/>
    </location>
</feature>
<evidence type="ECO:0000256" key="1">
    <source>
        <dbReference type="SAM" id="MobiDB-lite"/>
    </source>
</evidence>
<dbReference type="InterPro" id="IPR029058">
    <property type="entry name" value="AB_hydrolase_fold"/>
</dbReference>
<protein>
    <submittedName>
        <fullName evidence="2">DUF3141 domain-containing protein</fullName>
    </submittedName>
</protein>
<evidence type="ECO:0000313" key="2">
    <source>
        <dbReference type="EMBL" id="MEC4718093.1"/>
    </source>
</evidence>
<dbReference type="PANTHER" id="PTHR36837">
    <property type="entry name" value="POLY(3-HYDROXYALKANOATE) POLYMERASE SUBUNIT PHAC"/>
    <property type="match status" value="1"/>
</dbReference>
<reference evidence="2 3" key="1">
    <citation type="submission" date="2023-10" db="EMBL/GenBank/DDBJ databases">
        <title>Noviherbaspirillum sp. CPCC 100848 genome assembly.</title>
        <authorList>
            <person name="Li X.Y."/>
            <person name="Fang X.M."/>
        </authorList>
    </citation>
    <scope>NUCLEOTIDE SEQUENCE [LARGE SCALE GENOMIC DNA]</scope>
    <source>
        <strain evidence="2 3">CPCC 100848</strain>
    </source>
</reference>
<dbReference type="EMBL" id="JAWIIV010000002">
    <property type="protein sequence ID" value="MEC4718093.1"/>
    <property type="molecule type" value="Genomic_DNA"/>
</dbReference>
<comment type="caution">
    <text evidence="2">The sequence shown here is derived from an EMBL/GenBank/DDBJ whole genome shotgun (WGS) entry which is preliminary data.</text>
</comment>
<dbReference type="Pfam" id="PF11339">
    <property type="entry name" value="DUF3141"/>
    <property type="match status" value="1"/>
</dbReference>
<name>A0ABU6J3K2_9BURK</name>
<keyword evidence="3" id="KW-1185">Reference proteome</keyword>